<gene>
    <name evidence="11" type="ordered locus">HPL003_10890</name>
</gene>
<sequence length="399" mass="44101">MKRVQLGLLGMVALLICSTLSGCWSSSPVEDLNLEAGIAMDVAEQSSQEEQINRKGGYYPKKELIKGTFQFVVPEESNGSGSSPSQTKKFYNITETGDSVFEMLREISLRTNRPPIGFHLKTVIISSSLLRKVSLYELLDFFLGDNDIRPSVLLLISTGKAGDALQEKIPGQTPAFILKDIFLNRKRNSRLLKPVSLAKAIGPMKARSSFLLPNVITTESEIKLAGAGIIKGKTQKYGGFLNESEVEGLMWIKGELEGGLLKTIDPKTGKNIAYEIKSVKSSIKAIVQGDEISFRVRMTSEGRISENFNPNEDLGSNRLLGREESIFQEKVNSLAEQTVAKMHKLKADVGGFGEALRIQHPKVWHKVKKDWDTTFSTIPVRFSTDIHIEDYGASNTTAD</sequence>
<feature type="signal peptide" evidence="8">
    <location>
        <begin position="1"/>
        <end position="21"/>
    </location>
</feature>
<dbReference type="NCBIfam" id="TIGR02887">
    <property type="entry name" value="spore_ger_x_C"/>
    <property type="match status" value="1"/>
</dbReference>
<dbReference type="Gene3D" id="3.30.300.210">
    <property type="entry name" value="Nutrient germinant receptor protein C, domain 3"/>
    <property type="match status" value="1"/>
</dbReference>
<dbReference type="PANTHER" id="PTHR35789:SF1">
    <property type="entry name" value="SPORE GERMINATION PROTEIN B3"/>
    <property type="match status" value="1"/>
</dbReference>
<evidence type="ECO:0000256" key="6">
    <source>
        <dbReference type="ARBA" id="ARBA00023139"/>
    </source>
</evidence>
<reference evidence="11 12" key="3">
    <citation type="journal article" date="2012" name="J. Bacteriol.">
        <title>Genome Sequence of Paenibacillus terrae HPL-003, a Xylanase-Producing Bacterium Isolated from Soil Found in Forest Residue.</title>
        <authorList>
            <person name="Shin S.H."/>
            <person name="Kim S."/>
            <person name="Kim J.Y."/>
            <person name="Song H.Y."/>
            <person name="Cho S.J."/>
            <person name="Kim D.R."/>
            <person name="Lee K.I."/>
            <person name="Lim H.K."/>
            <person name="Park N.J."/>
            <person name="Hwang I.T."/>
            <person name="Yang K.S."/>
        </authorList>
    </citation>
    <scope>NUCLEOTIDE SEQUENCE [LARGE SCALE GENOMIC DNA]</scope>
    <source>
        <strain evidence="11 12">HPL-003</strain>
    </source>
</reference>
<dbReference type="Gene3D" id="6.20.190.10">
    <property type="entry name" value="Nutrient germinant receptor protein C, domain 1"/>
    <property type="match status" value="1"/>
</dbReference>
<dbReference type="EMBL" id="CP003107">
    <property type="protein sequence ID" value="AET58937.1"/>
    <property type="molecule type" value="Genomic_DNA"/>
</dbReference>
<dbReference type="GO" id="GO:0009847">
    <property type="term" value="P:spore germination"/>
    <property type="evidence" value="ECO:0007669"/>
    <property type="project" value="InterPro"/>
</dbReference>
<dbReference type="RefSeq" id="WP_014279670.1">
    <property type="nucleotide sequence ID" value="NC_016641.1"/>
</dbReference>
<comment type="similarity">
    <text evidence="2">Belongs to the GerABKC lipoprotein family.</text>
</comment>
<accession>G7VX96</accession>
<dbReference type="PROSITE" id="PS51257">
    <property type="entry name" value="PROKAR_LIPOPROTEIN"/>
    <property type="match status" value="1"/>
</dbReference>
<proteinExistence type="inferred from homology"/>
<dbReference type="InterPro" id="IPR057336">
    <property type="entry name" value="GerAC_N"/>
</dbReference>
<dbReference type="HOGENOM" id="CLU_051140_0_1_9"/>
<dbReference type="KEGG" id="pta:HPL003_10890"/>
<evidence type="ECO:0000256" key="7">
    <source>
        <dbReference type="ARBA" id="ARBA00023288"/>
    </source>
</evidence>
<evidence type="ECO:0000256" key="3">
    <source>
        <dbReference type="ARBA" id="ARBA00022544"/>
    </source>
</evidence>
<evidence type="ECO:0000256" key="8">
    <source>
        <dbReference type="SAM" id="SignalP"/>
    </source>
</evidence>
<dbReference type="InterPro" id="IPR046953">
    <property type="entry name" value="Spore_GerAC-like_C"/>
</dbReference>
<evidence type="ECO:0000256" key="5">
    <source>
        <dbReference type="ARBA" id="ARBA00023136"/>
    </source>
</evidence>
<dbReference type="Pfam" id="PF05504">
    <property type="entry name" value="Spore_GerAC"/>
    <property type="match status" value="1"/>
</dbReference>
<reference key="2">
    <citation type="submission" date="2011-11" db="EMBL/GenBank/DDBJ databases">
        <authorList>
            <person name="Shin S.H."/>
            <person name="Kim S."/>
            <person name="Kim J.Y."/>
        </authorList>
    </citation>
    <scope>NUCLEOTIDE SEQUENCE</scope>
    <source>
        <strain>HPL-003</strain>
    </source>
</reference>
<keyword evidence="5" id="KW-0472">Membrane</keyword>
<dbReference type="OrthoDB" id="2569624at2"/>
<dbReference type="PANTHER" id="PTHR35789">
    <property type="entry name" value="SPORE GERMINATION PROTEIN B3"/>
    <property type="match status" value="1"/>
</dbReference>
<keyword evidence="7" id="KW-0449">Lipoprotein</keyword>
<evidence type="ECO:0000256" key="1">
    <source>
        <dbReference type="ARBA" id="ARBA00004635"/>
    </source>
</evidence>
<comment type="subcellular location">
    <subcellularLocation>
        <location evidence="1">Membrane</location>
        <topology evidence="1">Lipid-anchor</topology>
    </subcellularLocation>
</comment>
<evidence type="ECO:0000259" key="9">
    <source>
        <dbReference type="Pfam" id="PF05504"/>
    </source>
</evidence>
<dbReference type="Pfam" id="PF25198">
    <property type="entry name" value="Spore_GerAC_N"/>
    <property type="match status" value="1"/>
</dbReference>
<organism evidence="11 12">
    <name type="scientific">Paenibacillus terrae (strain HPL-003)</name>
    <dbReference type="NCBI Taxonomy" id="985665"/>
    <lineage>
        <taxon>Bacteria</taxon>
        <taxon>Bacillati</taxon>
        <taxon>Bacillota</taxon>
        <taxon>Bacilli</taxon>
        <taxon>Bacillales</taxon>
        <taxon>Paenibacillaceae</taxon>
        <taxon>Paenibacillus</taxon>
    </lineage>
</organism>
<reference evidence="12" key="1">
    <citation type="submission" date="2011-11" db="EMBL/GenBank/DDBJ databases">
        <title>Complete sequence of Paenibacillus terrae HPL-003.</title>
        <authorList>
            <person name="Shin S.H."/>
            <person name="Kim S."/>
            <person name="Kim J.Y."/>
        </authorList>
    </citation>
    <scope>NUCLEOTIDE SEQUENCE [LARGE SCALE GENOMIC DNA]</scope>
    <source>
        <strain evidence="12">HPL-003</strain>
    </source>
</reference>
<name>G7VX96_PAETH</name>
<evidence type="ECO:0000256" key="2">
    <source>
        <dbReference type="ARBA" id="ARBA00007886"/>
    </source>
</evidence>
<dbReference type="InterPro" id="IPR038501">
    <property type="entry name" value="Spore_GerAC_C_sf"/>
</dbReference>
<dbReference type="AlphaFoldDB" id="G7VX96"/>
<keyword evidence="3" id="KW-0309">Germination</keyword>
<dbReference type="eggNOG" id="ENOG502ZT3R">
    <property type="taxonomic scope" value="Bacteria"/>
</dbReference>
<keyword evidence="4 8" id="KW-0732">Signal</keyword>
<evidence type="ECO:0000313" key="11">
    <source>
        <dbReference type="EMBL" id="AET58937.1"/>
    </source>
</evidence>
<protein>
    <submittedName>
        <fullName evidence="11">Spore germination protein</fullName>
    </submittedName>
</protein>
<feature type="domain" description="Spore germination GerAC-like C-terminal" evidence="9">
    <location>
        <begin position="226"/>
        <end position="392"/>
    </location>
</feature>
<evidence type="ECO:0000259" key="10">
    <source>
        <dbReference type="Pfam" id="PF25198"/>
    </source>
</evidence>
<evidence type="ECO:0000256" key="4">
    <source>
        <dbReference type="ARBA" id="ARBA00022729"/>
    </source>
</evidence>
<dbReference type="Proteomes" id="UP000005876">
    <property type="component" value="Chromosome"/>
</dbReference>
<dbReference type="GO" id="GO:0016020">
    <property type="term" value="C:membrane"/>
    <property type="evidence" value="ECO:0007669"/>
    <property type="project" value="UniProtKB-SubCell"/>
</dbReference>
<dbReference type="InterPro" id="IPR008844">
    <property type="entry name" value="Spore_GerAC-like"/>
</dbReference>
<dbReference type="STRING" id="985665.HPL003_10890"/>
<feature type="chain" id="PRO_5039068237" evidence="8">
    <location>
        <begin position="22"/>
        <end position="399"/>
    </location>
</feature>
<keyword evidence="6" id="KW-0564">Palmitate</keyword>
<evidence type="ECO:0000313" key="12">
    <source>
        <dbReference type="Proteomes" id="UP000005876"/>
    </source>
</evidence>
<feature type="domain" description="Spore germination protein N-terminal" evidence="10">
    <location>
        <begin position="29"/>
        <end position="215"/>
    </location>
</feature>